<keyword evidence="2" id="KW-0479">Metal-binding</keyword>
<comment type="subcellular location">
    <subcellularLocation>
        <location evidence="1">Nucleus</location>
    </subcellularLocation>
</comment>
<dbReference type="GO" id="GO:0006351">
    <property type="term" value="P:DNA-templated transcription"/>
    <property type="evidence" value="ECO:0007669"/>
    <property type="project" value="InterPro"/>
</dbReference>
<evidence type="ECO:0000256" key="3">
    <source>
        <dbReference type="ARBA" id="ARBA00023015"/>
    </source>
</evidence>
<dbReference type="VEuPathDB" id="FungiDB:BO71DRAFT_461722"/>
<proteinExistence type="predicted"/>
<dbReference type="PROSITE" id="PS50048">
    <property type="entry name" value="ZN2_CY6_FUNGAL_2"/>
    <property type="match status" value="1"/>
</dbReference>
<dbReference type="EMBL" id="KZ825972">
    <property type="protein sequence ID" value="PYH90705.1"/>
    <property type="molecule type" value="Genomic_DNA"/>
</dbReference>
<keyword evidence="3" id="KW-0805">Transcription regulation</keyword>
<evidence type="ECO:0000256" key="7">
    <source>
        <dbReference type="SAM" id="MobiDB-lite"/>
    </source>
</evidence>
<evidence type="ECO:0000256" key="5">
    <source>
        <dbReference type="ARBA" id="ARBA00023163"/>
    </source>
</evidence>
<feature type="region of interest" description="Disordered" evidence="7">
    <location>
        <begin position="81"/>
        <end position="102"/>
    </location>
</feature>
<evidence type="ECO:0000313" key="9">
    <source>
        <dbReference type="EMBL" id="PYH90705.1"/>
    </source>
</evidence>
<dbReference type="Proteomes" id="UP000247810">
    <property type="component" value="Unassembled WGS sequence"/>
</dbReference>
<keyword evidence="5" id="KW-0804">Transcription</keyword>
<dbReference type="InterPro" id="IPR007219">
    <property type="entry name" value="XnlR_reg_dom"/>
</dbReference>
<dbReference type="GO" id="GO:0009893">
    <property type="term" value="P:positive regulation of metabolic process"/>
    <property type="evidence" value="ECO:0007669"/>
    <property type="project" value="UniProtKB-ARBA"/>
</dbReference>
<dbReference type="GO" id="GO:0008270">
    <property type="term" value="F:zinc ion binding"/>
    <property type="evidence" value="ECO:0007669"/>
    <property type="project" value="InterPro"/>
</dbReference>
<dbReference type="PANTHER" id="PTHR31001">
    <property type="entry name" value="UNCHARACTERIZED TRANSCRIPTIONAL REGULATORY PROTEIN"/>
    <property type="match status" value="1"/>
</dbReference>
<dbReference type="GO" id="GO:0003677">
    <property type="term" value="F:DNA binding"/>
    <property type="evidence" value="ECO:0007669"/>
    <property type="project" value="UniProtKB-KW"/>
</dbReference>
<dbReference type="CDD" id="cd00067">
    <property type="entry name" value="GAL4"/>
    <property type="match status" value="1"/>
</dbReference>
<dbReference type="OrthoDB" id="435881at2759"/>
<keyword evidence="10" id="KW-1185">Reference proteome</keyword>
<dbReference type="PANTHER" id="PTHR31001:SF50">
    <property type="entry name" value="ZN(II)2CYS6 TRANSCRIPTION FACTOR (EUROFUNG)"/>
    <property type="match status" value="1"/>
</dbReference>
<dbReference type="InterPro" id="IPR036864">
    <property type="entry name" value="Zn2-C6_fun-type_DNA-bd_sf"/>
</dbReference>
<keyword evidence="4" id="KW-0238">DNA-binding</keyword>
<dbReference type="InterPro" id="IPR001138">
    <property type="entry name" value="Zn2Cys6_DnaBD"/>
</dbReference>
<keyword evidence="6" id="KW-0539">Nucleus</keyword>
<evidence type="ECO:0000256" key="2">
    <source>
        <dbReference type="ARBA" id="ARBA00022723"/>
    </source>
</evidence>
<dbReference type="GO" id="GO:0005634">
    <property type="term" value="C:nucleus"/>
    <property type="evidence" value="ECO:0007669"/>
    <property type="project" value="UniProtKB-SubCell"/>
</dbReference>
<evidence type="ECO:0000259" key="8">
    <source>
        <dbReference type="PROSITE" id="PS50048"/>
    </source>
</evidence>
<accession>A0A319CZG2</accession>
<evidence type="ECO:0000256" key="6">
    <source>
        <dbReference type="ARBA" id="ARBA00023242"/>
    </source>
</evidence>
<dbReference type="SUPFAM" id="SSF57701">
    <property type="entry name" value="Zn2/Cys6 DNA-binding domain"/>
    <property type="match status" value="1"/>
</dbReference>
<evidence type="ECO:0000256" key="4">
    <source>
        <dbReference type="ARBA" id="ARBA00023125"/>
    </source>
</evidence>
<sequence length="659" mass="72988">MNTHPPSDGSPATYPRSCIACNRRKLRCDRHHPCGRCVKGGEKCVFPGPKRAPRQLKRPPISEVLAQLRQLEAEVQHLRAQSPITDPGAASRDSPSIPANPEGRLVIREGKSRYVGDEASAVLGDKIRELQEICDESSDSETEDPTPPALQFISQLSGTNWRHRHPQHTLYLEPTRIQTLWAIYKANAAPLLAVLHKPTIETLIHEESAHINPDPAREALILAISFAAIVSLPPADCPRLLHLPHATAITHYHHAVDQALVRANFIKSQNLCTLQAAVIYLLCLRWRGDTRLVWAASAVLVRVAQGQGLHRDGQDLNLSPFDTEMRRRLWWHICLLDMLCSEDQGTDTQIHPAMFTTRLPSNIDSDALSPSLAVLPPETVGATDITLLLIQSEITAALYWPPSPSNPYNPDPSTPPSSRVTALATNLEQTYLQHLDPRIPLEWLYATIIRLTLSKLWLSANYKSLTTSTPPPQETVAKAFRTAIEAIKFTILIYTNEEVARWAWLAKSYKQWNTVAFVLEELGRRGFDGERETEDAWRVVKELWGLWERDETQRGLMMRRPLGRLLERVAGVRGEVLGTPSFGGGEMGGTVQGGKDHAVGEGMGVSTPISMGEDTGSGSGSGSGTGGRGWIPDTGVTRPEDMLSSDFAFNEREWDLGSW</sequence>
<evidence type="ECO:0000313" key="10">
    <source>
        <dbReference type="Proteomes" id="UP000247810"/>
    </source>
</evidence>
<feature type="compositionally biased region" description="Gly residues" evidence="7">
    <location>
        <begin position="615"/>
        <end position="629"/>
    </location>
</feature>
<dbReference type="Gene3D" id="4.10.240.10">
    <property type="entry name" value="Zn(2)-C6 fungal-type DNA-binding domain"/>
    <property type="match status" value="1"/>
</dbReference>
<evidence type="ECO:0000256" key="1">
    <source>
        <dbReference type="ARBA" id="ARBA00004123"/>
    </source>
</evidence>
<reference evidence="9 10" key="1">
    <citation type="submission" date="2018-02" db="EMBL/GenBank/DDBJ databases">
        <title>The genomes of Aspergillus section Nigri reveals drivers in fungal speciation.</title>
        <authorList>
            <consortium name="DOE Joint Genome Institute"/>
            <person name="Vesth T.C."/>
            <person name="Nybo J."/>
            <person name="Theobald S."/>
            <person name="Brandl J."/>
            <person name="Frisvad J.C."/>
            <person name="Nielsen K.F."/>
            <person name="Lyhne E.K."/>
            <person name="Kogle M.E."/>
            <person name="Kuo A."/>
            <person name="Riley R."/>
            <person name="Clum A."/>
            <person name="Nolan M."/>
            <person name="Lipzen A."/>
            <person name="Salamov A."/>
            <person name="Henrissat B."/>
            <person name="Wiebenga A."/>
            <person name="De vries R.P."/>
            <person name="Grigoriev I.V."/>
            <person name="Mortensen U.H."/>
            <person name="Andersen M.R."/>
            <person name="Baker S.E."/>
        </authorList>
    </citation>
    <scope>NUCLEOTIDE SEQUENCE [LARGE SCALE GENOMIC DNA]</scope>
    <source>
        <strain evidence="9 10">CBS 707.79</strain>
    </source>
</reference>
<name>A0A319CZG2_9EURO</name>
<organism evidence="9 10">
    <name type="scientific">Aspergillus ellipticus CBS 707.79</name>
    <dbReference type="NCBI Taxonomy" id="1448320"/>
    <lineage>
        <taxon>Eukaryota</taxon>
        <taxon>Fungi</taxon>
        <taxon>Dikarya</taxon>
        <taxon>Ascomycota</taxon>
        <taxon>Pezizomycotina</taxon>
        <taxon>Eurotiomycetes</taxon>
        <taxon>Eurotiomycetidae</taxon>
        <taxon>Eurotiales</taxon>
        <taxon>Aspergillaceae</taxon>
        <taxon>Aspergillus</taxon>
        <taxon>Aspergillus subgen. Circumdati</taxon>
    </lineage>
</organism>
<dbReference type="InterPro" id="IPR050613">
    <property type="entry name" value="Sec_Metabolite_Reg"/>
</dbReference>
<dbReference type="SMART" id="SM00906">
    <property type="entry name" value="Fungal_trans"/>
    <property type="match status" value="1"/>
</dbReference>
<feature type="region of interest" description="Disordered" evidence="7">
    <location>
        <begin position="609"/>
        <end position="641"/>
    </location>
</feature>
<dbReference type="CDD" id="cd12148">
    <property type="entry name" value="fungal_TF_MHR"/>
    <property type="match status" value="1"/>
</dbReference>
<protein>
    <recommendedName>
        <fullName evidence="8">Zn(2)-C6 fungal-type domain-containing protein</fullName>
    </recommendedName>
</protein>
<dbReference type="Pfam" id="PF04082">
    <property type="entry name" value="Fungal_trans"/>
    <property type="match status" value="1"/>
</dbReference>
<dbReference type="STRING" id="1448320.A0A319CZG2"/>
<dbReference type="AlphaFoldDB" id="A0A319CZG2"/>
<dbReference type="SMART" id="SM00066">
    <property type="entry name" value="GAL4"/>
    <property type="match status" value="1"/>
</dbReference>
<dbReference type="Pfam" id="PF00172">
    <property type="entry name" value="Zn_clus"/>
    <property type="match status" value="1"/>
</dbReference>
<gene>
    <name evidence="9" type="ORF">BO71DRAFT_461722</name>
</gene>
<feature type="domain" description="Zn(2)-C6 fungal-type" evidence="8">
    <location>
        <begin position="17"/>
        <end position="46"/>
    </location>
</feature>
<dbReference type="GO" id="GO:0000981">
    <property type="term" value="F:DNA-binding transcription factor activity, RNA polymerase II-specific"/>
    <property type="evidence" value="ECO:0007669"/>
    <property type="project" value="InterPro"/>
</dbReference>